<dbReference type="EMBL" id="MHQY01000005">
    <property type="protein sequence ID" value="OHA14647.1"/>
    <property type="molecule type" value="Genomic_DNA"/>
</dbReference>
<evidence type="ECO:0000313" key="3">
    <source>
        <dbReference type="Proteomes" id="UP000177171"/>
    </source>
</evidence>
<accession>A0A1G2LSR2</accession>
<feature type="compositionally biased region" description="Basic and acidic residues" evidence="1">
    <location>
        <begin position="51"/>
        <end position="62"/>
    </location>
</feature>
<dbReference type="AlphaFoldDB" id="A0A1G2LSR2"/>
<dbReference type="Proteomes" id="UP000177171">
    <property type="component" value="Unassembled WGS sequence"/>
</dbReference>
<feature type="region of interest" description="Disordered" evidence="1">
    <location>
        <begin position="1"/>
        <end position="62"/>
    </location>
</feature>
<proteinExistence type="predicted"/>
<organism evidence="2 3">
    <name type="scientific">Candidatus Sungbacteria bacterium RIFCSPLOWO2_12_FULL_41_11</name>
    <dbReference type="NCBI Taxonomy" id="1802286"/>
    <lineage>
        <taxon>Bacteria</taxon>
        <taxon>Candidatus Sungiibacteriota</taxon>
    </lineage>
</organism>
<comment type="caution">
    <text evidence="2">The sequence shown here is derived from an EMBL/GenBank/DDBJ whole genome shotgun (WGS) entry which is preliminary data.</text>
</comment>
<evidence type="ECO:0000313" key="2">
    <source>
        <dbReference type="EMBL" id="OHA14647.1"/>
    </source>
</evidence>
<protein>
    <submittedName>
        <fullName evidence="2">Uncharacterized protein</fullName>
    </submittedName>
</protein>
<gene>
    <name evidence="2" type="ORF">A3G49_05710</name>
</gene>
<evidence type="ECO:0000256" key="1">
    <source>
        <dbReference type="SAM" id="MobiDB-lite"/>
    </source>
</evidence>
<name>A0A1G2LSR2_9BACT</name>
<sequence>MLLYEPAPLSAAETGTPLIRHGGDGATAQRHEGDGKNSALSGKQKGKKRWKEFEISIRRSRS</sequence>
<reference evidence="2 3" key="1">
    <citation type="journal article" date="2016" name="Nat. Commun.">
        <title>Thousands of microbial genomes shed light on interconnected biogeochemical processes in an aquifer system.</title>
        <authorList>
            <person name="Anantharaman K."/>
            <person name="Brown C.T."/>
            <person name="Hug L.A."/>
            <person name="Sharon I."/>
            <person name="Castelle C.J."/>
            <person name="Probst A.J."/>
            <person name="Thomas B.C."/>
            <person name="Singh A."/>
            <person name="Wilkins M.J."/>
            <person name="Karaoz U."/>
            <person name="Brodie E.L."/>
            <person name="Williams K.H."/>
            <person name="Hubbard S.S."/>
            <person name="Banfield J.F."/>
        </authorList>
    </citation>
    <scope>NUCLEOTIDE SEQUENCE [LARGE SCALE GENOMIC DNA]</scope>
</reference>